<dbReference type="Proteomes" id="UP000440578">
    <property type="component" value="Unassembled WGS sequence"/>
</dbReference>
<dbReference type="OrthoDB" id="428342at2759"/>
<gene>
    <name evidence="3" type="primary">TRAPPC12</name>
    <name evidence="3" type="ORF">FJT64_005324</name>
</gene>
<dbReference type="GO" id="GO:0030008">
    <property type="term" value="C:TRAPP complex"/>
    <property type="evidence" value="ECO:0007669"/>
    <property type="project" value="TreeGrafter"/>
</dbReference>
<dbReference type="InterPro" id="IPR011990">
    <property type="entry name" value="TPR-like_helical_dom_sf"/>
</dbReference>
<keyword evidence="4" id="KW-1185">Reference proteome</keyword>
<comment type="caution">
    <text evidence="3">The sequence shown here is derived from an EMBL/GenBank/DDBJ whole genome shotgun (WGS) entry which is preliminary data.</text>
</comment>
<dbReference type="GO" id="GO:0005794">
    <property type="term" value="C:Golgi apparatus"/>
    <property type="evidence" value="ECO:0007669"/>
    <property type="project" value="TreeGrafter"/>
</dbReference>
<dbReference type="AlphaFoldDB" id="A0A6A4W5E7"/>
<dbReference type="SMART" id="SM00028">
    <property type="entry name" value="TPR"/>
    <property type="match status" value="4"/>
</dbReference>
<accession>A0A6A4W5E7</accession>
<evidence type="ECO:0000256" key="2">
    <source>
        <dbReference type="SAM" id="MobiDB-lite"/>
    </source>
</evidence>
<dbReference type="EMBL" id="VIIS01001503">
    <property type="protein sequence ID" value="KAF0297248.1"/>
    <property type="molecule type" value="Genomic_DNA"/>
</dbReference>
<proteinExistence type="predicted"/>
<sequence>MAEQPGPGQQPGPEGPQQPEPGAEQPAPSLRSYFGSPKADDDVFSRLTGPGSRSSAMMASQVNLAQVAAPSTAGGVQVAPPGPPQLIQVPEIAPNVEETIAHEMQEALEYEERRPRFSIGPESAEEVEREVAEVLHQLPATAGEGAASTPETPETAATHPQPDPDFDDVTQQVEEVSLADEAPAPVEPTRYPSGTASLEMDLPATPDDPSMSPAITDRQHDAWIPSERTQAVLDSMAHSLPGTFYPSVDSLTLPGCSLQTDLTDPVLELMVQYMTPTEARQRSVLTADSVTQDDRGIRQLIQAGCYRSAVNLTGRLLTNYGQGYGRAGQLSKHTANSVQLWFTRLALLVRLRQFAVAEREAQAWGDLDTADLFFQYYPDLYGGRRGSMVPFSFRVLLAELPRYMAHYQTSLDRLYQIHSVCQQIISNLVAGRSEDGSPSDLSEAARQQSLTLWNSRRLKVLFSVVNCCVGMKDYDQAIECLSQLSAELPRLSAGLRSAVGRVYLQLGNVAAARAAFASVTEAAPAGESGHSLQCQQLINAALLAIGENDFADAQSQFERALELEPQNAAVLTNVAVCLLYRGRLAAAVTLLEEAVFARPELLQETVLLNLCTLYELQTSKCNRKKVALLARVGQNRGDGFNVGCLKLQSAA</sequence>
<feature type="region of interest" description="Disordered" evidence="2">
    <location>
        <begin position="177"/>
        <end position="196"/>
    </location>
</feature>
<dbReference type="Pfam" id="PF13432">
    <property type="entry name" value="TPR_16"/>
    <property type="match status" value="1"/>
</dbReference>
<dbReference type="PANTHER" id="PTHR21581:SF6">
    <property type="entry name" value="TRAFFICKING PROTEIN PARTICLE COMPLEX SUBUNIT 12"/>
    <property type="match status" value="1"/>
</dbReference>
<evidence type="ECO:0000313" key="4">
    <source>
        <dbReference type="Proteomes" id="UP000440578"/>
    </source>
</evidence>
<evidence type="ECO:0000313" key="3">
    <source>
        <dbReference type="EMBL" id="KAF0297248.1"/>
    </source>
</evidence>
<dbReference type="InterPro" id="IPR019734">
    <property type="entry name" value="TPR_rpt"/>
</dbReference>
<feature type="compositionally biased region" description="Low complexity" evidence="2">
    <location>
        <begin position="144"/>
        <end position="160"/>
    </location>
</feature>
<dbReference type="Gene3D" id="1.25.40.10">
    <property type="entry name" value="Tetratricopeptide repeat domain"/>
    <property type="match status" value="1"/>
</dbReference>
<dbReference type="SUPFAM" id="SSF48452">
    <property type="entry name" value="TPR-like"/>
    <property type="match status" value="1"/>
</dbReference>
<reference evidence="3 4" key="1">
    <citation type="submission" date="2019-07" db="EMBL/GenBank/DDBJ databases">
        <title>Draft genome assembly of a fouling barnacle, Amphibalanus amphitrite (Darwin, 1854): The first reference genome for Thecostraca.</title>
        <authorList>
            <person name="Kim W."/>
        </authorList>
    </citation>
    <scope>NUCLEOTIDE SEQUENCE [LARGE SCALE GENOMIC DNA]</scope>
    <source>
        <strain evidence="3">SNU_AA5</strain>
        <tissue evidence="3">Soma without cirri and trophi</tissue>
    </source>
</reference>
<feature type="region of interest" description="Disordered" evidence="2">
    <location>
        <begin position="136"/>
        <end position="167"/>
    </location>
</feature>
<dbReference type="PANTHER" id="PTHR21581">
    <property type="entry name" value="D-ALANYL-D-ALANINE CARBOXYPEPTIDASE"/>
    <property type="match status" value="1"/>
</dbReference>
<organism evidence="3 4">
    <name type="scientific">Amphibalanus amphitrite</name>
    <name type="common">Striped barnacle</name>
    <name type="synonym">Balanus amphitrite</name>
    <dbReference type="NCBI Taxonomy" id="1232801"/>
    <lineage>
        <taxon>Eukaryota</taxon>
        <taxon>Metazoa</taxon>
        <taxon>Ecdysozoa</taxon>
        <taxon>Arthropoda</taxon>
        <taxon>Crustacea</taxon>
        <taxon>Multicrustacea</taxon>
        <taxon>Cirripedia</taxon>
        <taxon>Thoracica</taxon>
        <taxon>Thoracicalcarea</taxon>
        <taxon>Balanomorpha</taxon>
        <taxon>Balanoidea</taxon>
        <taxon>Balanidae</taxon>
        <taxon>Amphibalaninae</taxon>
        <taxon>Amphibalanus</taxon>
    </lineage>
</organism>
<feature type="region of interest" description="Disordered" evidence="2">
    <location>
        <begin position="1"/>
        <end position="54"/>
    </location>
</feature>
<dbReference type="PROSITE" id="PS50005">
    <property type="entry name" value="TPR"/>
    <property type="match status" value="1"/>
</dbReference>
<protein>
    <submittedName>
        <fullName evidence="3">Trafficking protein particle complex subunit 12</fullName>
    </submittedName>
</protein>
<name>A0A6A4W5E7_AMPAM</name>
<evidence type="ECO:0000256" key="1">
    <source>
        <dbReference type="PROSITE-ProRule" id="PRU00339"/>
    </source>
</evidence>
<keyword evidence="1" id="KW-0802">TPR repeat</keyword>
<dbReference type="Pfam" id="PF14559">
    <property type="entry name" value="TPR_19"/>
    <property type="match status" value="1"/>
</dbReference>
<feature type="repeat" description="TPR" evidence="1">
    <location>
        <begin position="534"/>
        <end position="567"/>
    </location>
</feature>
<feature type="compositionally biased region" description="Pro residues" evidence="2">
    <location>
        <begin position="8"/>
        <end position="19"/>
    </location>
</feature>